<keyword evidence="1" id="KW-0732">Signal</keyword>
<evidence type="ECO:0000256" key="1">
    <source>
        <dbReference type="SAM" id="SignalP"/>
    </source>
</evidence>
<organism evidence="2 3">
    <name type="scientific">Pseudarthrobacter chlorophenolicus (strain ATCC 700700 / DSM 12829 / CIP 107037 / JCM 12360 / KCTC 9906 / NCIMB 13794 / A6)</name>
    <name type="common">Arthrobacter chlorophenolicus</name>
    <dbReference type="NCBI Taxonomy" id="452863"/>
    <lineage>
        <taxon>Bacteria</taxon>
        <taxon>Bacillati</taxon>
        <taxon>Actinomycetota</taxon>
        <taxon>Actinomycetes</taxon>
        <taxon>Micrococcales</taxon>
        <taxon>Micrococcaceae</taxon>
        <taxon>Pseudarthrobacter</taxon>
    </lineage>
</organism>
<keyword evidence="3" id="KW-1185">Reference proteome</keyword>
<geneLocation type="plasmid" evidence="2 3">
    <name>pACHL01</name>
</geneLocation>
<accession>B8HJ35</accession>
<dbReference type="KEGG" id="ach:Achl_4481"/>
<dbReference type="OrthoDB" id="5118681at2"/>
<dbReference type="Proteomes" id="UP000002505">
    <property type="component" value="Plasmid pACHL01"/>
</dbReference>
<proteinExistence type="predicted"/>
<dbReference type="AlphaFoldDB" id="B8HJ35"/>
<protein>
    <recommendedName>
        <fullName evidence="4">Lipoprotein</fullName>
    </recommendedName>
</protein>
<keyword evidence="2" id="KW-0614">Plasmid</keyword>
<evidence type="ECO:0000313" key="3">
    <source>
        <dbReference type="Proteomes" id="UP000002505"/>
    </source>
</evidence>
<feature type="chain" id="PRO_5002873237" description="Lipoprotein" evidence="1">
    <location>
        <begin position="22"/>
        <end position="128"/>
    </location>
</feature>
<dbReference type="PROSITE" id="PS51257">
    <property type="entry name" value="PROKAR_LIPOPROTEIN"/>
    <property type="match status" value="1"/>
</dbReference>
<dbReference type="EMBL" id="CP001342">
    <property type="protein sequence ID" value="ACL42432.1"/>
    <property type="molecule type" value="Genomic_DNA"/>
</dbReference>
<evidence type="ECO:0000313" key="2">
    <source>
        <dbReference type="EMBL" id="ACL42432.1"/>
    </source>
</evidence>
<reference evidence="2" key="1">
    <citation type="submission" date="2009-01" db="EMBL/GenBank/DDBJ databases">
        <title>Complete sequence of plasmid1 of Arthrobacter chlorophenolicus A6.</title>
        <authorList>
            <consortium name="US DOE Joint Genome Institute"/>
            <person name="Lucas S."/>
            <person name="Copeland A."/>
            <person name="Lapidus A."/>
            <person name="Glavina del Rio T."/>
            <person name="Tice H."/>
            <person name="Bruce D."/>
            <person name="Goodwin L."/>
            <person name="Pitluck S."/>
            <person name="Goltsman E."/>
            <person name="Clum A."/>
            <person name="Larimer F."/>
            <person name="Land M."/>
            <person name="Hauser L."/>
            <person name="Kyrpides N."/>
            <person name="Mikhailova N."/>
            <person name="Jansson J."/>
            <person name="Richardson P."/>
        </authorList>
    </citation>
    <scope>NUCLEOTIDE SEQUENCE [LARGE SCALE GENOMIC DNA]</scope>
    <source>
        <strain evidence="2">A6</strain>
        <plasmid evidence="2">pACHL01</plasmid>
    </source>
</reference>
<evidence type="ECO:0008006" key="4">
    <source>
        <dbReference type="Google" id="ProtNLM"/>
    </source>
</evidence>
<dbReference type="RefSeq" id="WP_012623449.1">
    <property type="nucleotide sequence ID" value="NC_011879.1"/>
</dbReference>
<name>B8HJ35_PSECP</name>
<gene>
    <name evidence="2" type="ordered locus">Achl_4481</name>
</gene>
<feature type="signal peptide" evidence="1">
    <location>
        <begin position="1"/>
        <end position="21"/>
    </location>
</feature>
<sequence length="128" mass="13713">MKIKVLAIALACTTLLSGCGATIQKDASYKDVIALRDAYLAAAVVKDPKCEDKPTQDAKADQGWQATTCGANTVLVTFDNSAALDKMVAQDVKFKEARDAILVGPNWEVRGPEFEVKDLQAKLGGQLK</sequence>
<dbReference type="HOGENOM" id="CLU_1955067_0_0_11"/>